<name>A0ABV4MR96_9VIBR</name>
<gene>
    <name evidence="1" type="ORF">AB6D66_01200</name>
</gene>
<dbReference type="RefSeq" id="WP_269336759.1">
    <property type="nucleotide sequence ID" value="NZ_JBFSSG010000001.1"/>
</dbReference>
<comment type="caution">
    <text evidence="1">The sequence shown here is derived from an EMBL/GenBank/DDBJ whole genome shotgun (WGS) entry which is preliminary data.</text>
</comment>
<keyword evidence="2" id="KW-1185">Reference proteome</keyword>
<protein>
    <submittedName>
        <fullName evidence="1">Uncharacterized protein</fullName>
    </submittedName>
</protein>
<reference evidence="1 2" key="1">
    <citation type="journal article" date="2024" name="ISME J.">
        <title>Tailless and filamentous prophages are predominant in marine Vibrio.</title>
        <authorList>
            <person name="Steensen K."/>
            <person name="Seneca J."/>
            <person name="Bartlau N."/>
            <person name="Yu X.A."/>
            <person name="Hussain F.A."/>
            <person name="Polz M.F."/>
        </authorList>
    </citation>
    <scope>NUCLEOTIDE SEQUENCE [LARGE SCALE GENOMIC DNA]</scope>
    <source>
        <strain evidence="1 2">10N.239.312.F12</strain>
    </source>
</reference>
<dbReference type="Proteomes" id="UP001570071">
    <property type="component" value="Unassembled WGS sequence"/>
</dbReference>
<accession>A0ABV4MR96</accession>
<organism evidence="1 2">
    <name type="scientific">Vibrio pomeroyi</name>
    <dbReference type="NCBI Taxonomy" id="198832"/>
    <lineage>
        <taxon>Bacteria</taxon>
        <taxon>Pseudomonadati</taxon>
        <taxon>Pseudomonadota</taxon>
        <taxon>Gammaproteobacteria</taxon>
        <taxon>Vibrionales</taxon>
        <taxon>Vibrionaceae</taxon>
        <taxon>Vibrio</taxon>
    </lineage>
</organism>
<dbReference type="EMBL" id="JBFSSG010000001">
    <property type="protein sequence ID" value="MEZ8719664.1"/>
    <property type="molecule type" value="Genomic_DNA"/>
</dbReference>
<sequence>MKLQGTDSMTSTPKIIAAQLAFQALKPIIADESKYGSDEACNAESSAFELAEQAGIEFDEREFIRCTDEDRMNIMLERIQEKLKNR</sequence>
<evidence type="ECO:0000313" key="2">
    <source>
        <dbReference type="Proteomes" id="UP001570071"/>
    </source>
</evidence>
<proteinExistence type="predicted"/>
<evidence type="ECO:0000313" key="1">
    <source>
        <dbReference type="EMBL" id="MEZ8719664.1"/>
    </source>
</evidence>